<evidence type="ECO:0000313" key="2">
    <source>
        <dbReference type="Proteomes" id="UP001057375"/>
    </source>
</evidence>
<dbReference type="EMBL" id="BQXS01004513">
    <property type="protein sequence ID" value="GKT37383.1"/>
    <property type="molecule type" value="Genomic_DNA"/>
</dbReference>
<protein>
    <recommendedName>
        <fullName evidence="3">Egg receptor for bindin</fullName>
    </recommendedName>
</protein>
<evidence type="ECO:0000313" key="1">
    <source>
        <dbReference type="EMBL" id="GKT37383.1"/>
    </source>
</evidence>
<sequence length="202" mass="21988">MLNIVNGGMMFVESLESSYPHDSGIEVEQIDNAIVLRYESDLTGVYFSESGDGKNWNFDFSFTPSQQVLDQPLVSNITCSIDFIPIEEFTSNRLFEAKVTFDTVSLTYTDCTQSAKSYSNNGVCEMCENATKGGIGATVCTDCTLRELCTPTTYSTISSSELYTVSIITSSSMTSSSAVFNVEFQVDDVAKSSLDPGDVVTV</sequence>
<feature type="non-terminal residue" evidence="1">
    <location>
        <position position="202"/>
    </location>
</feature>
<comment type="caution">
    <text evidence="1">The sequence shown here is derived from an EMBL/GenBank/DDBJ whole genome shotgun (WGS) entry which is preliminary data.</text>
</comment>
<accession>A0ABQ5KY68</accession>
<keyword evidence="2" id="KW-1185">Reference proteome</keyword>
<name>A0ABQ5KY68_9EUKA</name>
<organism evidence="1 2">
    <name type="scientific">Aduncisulcus paluster</name>
    <dbReference type="NCBI Taxonomy" id="2918883"/>
    <lineage>
        <taxon>Eukaryota</taxon>
        <taxon>Metamonada</taxon>
        <taxon>Carpediemonas-like organisms</taxon>
        <taxon>Aduncisulcus</taxon>
    </lineage>
</organism>
<reference evidence="1" key="1">
    <citation type="submission" date="2022-03" db="EMBL/GenBank/DDBJ databases">
        <title>Draft genome sequence of Aduncisulcus paluster, a free-living microaerophilic Fornicata.</title>
        <authorList>
            <person name="Yuyama I."/>
            <person name="Kume K."/>
            <person name="Tamura T."/>
            <person name="Inagaki Y."/>
            <person name="Hashimoto T."/>
        </authorList>
    </citation>
    <scope>NUCLEOTIDE SEQUENCE</scope>
    <source>
        <strain evidence="1">NY0171</strain>
    </source>
</reference>
<dbReference type="Proteomes" id="UP001057375">
    <property type="component" value="Unassembled WGS sequence"/>
</dbReference>
<proteinExistence type="predicted"/>
<gene>
    <name evidence="1" type="ORF">ADUPG1_003321</name>
</gene>
<evidence type="ECO:0008006" key="3">
    <source>
        <dbReference type="Google" id="ProtNLM"/>
    </source>
</evidence>